<evidence type="ECO:0000256" key="4">
    <source>
        <dbReference type="ARBA" id="ARBA00022784"/>
    </source>
</evidence>
<dbReference type="PIRSF" id="PIRSF000290">
    <property type="entry name" value="PPO_plant"/>
    <property type="match status" value="1"/>
</dbReference>
<feature type="domain" description="Tyrosinase copper-binding" evidence="13">
    <location>
        <begin position="351"/>
        <end position="362"/>
    </location>
</feature>
<gene>
    <name evidence="14" type="ORF">TIFTF001_008434</name>
</gene>
<dbReference type="SUPFAM" id="SSF48056">
    <property type="entry name" value="Di-copper centre-containing domain"/>
    <property type="match status" value="1"/>
</dbReference>
<keyword evidence="3 9" id="KW-0479">Metal-binding</keyword>
<proteinExistence type="inferred from homology"/>
<comment type="similarity">
    <text evidence="2">Belongs to the tyrosinase family.</text>
</comment>
<keyword evidence="4" id="KW-0883">Thioether bond</keyword>
<feature type="binding site" evidence="9">
    <location>
        <position position="191"/>
    </location>
    <ligand>
        <name>Cu cation</name>
        <dbReference type="ChEBI" id="CHEBI:23378"/>
        <label>A</label>
    </ligand>
</feature>
<evidence type="ECO:0000256" key="7">
    <source>
        <dbReference type="ARBA" id="ARBA00023078"/>
    </source>
</evidence>
<evidence type="ECO:0000259" key="13">
    <source>
        <dbReference type="PROSITE" id="PS00498"/>
    </source>
</evidence>
<feature type="binding site" evidence="9">
    <location>
        <position position="200"/>
    </location>
    <ligand>
        <name>Cu cation</name>
        <dbReference type="ChEBI" id="CHEBI:23378"/>
        <label>A</label>
    </ligand>
</feature>
<feature type="domain" description="Tyrosinase copper-binding" evidence="12">
    <location>
        <begin position="191"/>
        <end position="208"/>
    </location>
</feature>
<evidence type="ECO:0000313" key="14">
    <source>
        <dbReference type="EMBL" id="GMN39206.1"/>
    </source>
</evidence>
<dbReference type="Pfam" id="PF12143">
    <property type="entry name" value="PPO1_KFDV"/>
    <property type="match status" value="1"/>
</dbReference>
<dbReference type="Proteomes" id="UP001187192">
    <property type="component" value="Unassembled WGS sequence"/>
</dbReference>
<dbReference type="AlphaFoldDB" id="A0AA88D1Q6"/>
<dbReference type="GO" id="GO:0004097">
    <property type="term" value="F:catechol oxidase activity"/>
    <property type="evidence" value="ECO:0007669"/>
    <property type="project" value="InterPro"/>
</dbReference>
<feature type="binding site" evidence="9">
    <location>
        <position position="326"/>
    </location>
    <ligand>
        <name>Cu cation</name>
        <dbReference type="ChEBI" id="CHEBI:23378"/>
        <label>B</label>
    </ligand>
</feature>
<evidence type="ECO:0000256" key="1">
    <source>
        <dbReference type="ARBA" id="ARBA00004456"/>
    </source>
</evidence>
<evidence type="ECO:0000259" key="12">
    <source>
        <dbReference type="PROSITE" id="PS00497"/>
    </source>
</evidence>
<comment type="cofactor">
    <cofactor evidence="9">
        <name>Cu(2+)</name>
        <dbReference type="ChEBI" id="CHEBI:29036"/>
    </cofactor>
    <text evidence="9">Binds 2 copper ions per subunit.</text>
</comment>
<protein>
    <recommendedName>
        <fullName evidence="12 13">Tyrosinase copper-binding domain-containing protein</fullName>
    </recommendedName>
</protein>
<sequence length="587" mass="64719">MASLLLTQPLTATNISKSPLSGGAKPKIKPLSRRSSISCMATEVPDQPPQQARKLDRRNVLLGLGGLGAAAGLHSDHPFAAIANPVLPPDLSTCHKPTGLPTGVDTKCCPPYSGTIIDYVPPRVPTLRVRPAAHSLSKKNIEKYNKAVQLMRELPSDDPRSFTQQANVHCAYCNGAYDQVGFDPKVILQVHNSWLFFPFHRWYLYFYERILGKLIGDPTFALPFWNWDHPDGMRMPNYFTDKSSALYDEKRSNAHQPPAVVDLNFPQDKVTPPDEQQVQENLSVMYNSMVSGAKIPLLFFGSEYRAGTSSGTSAGSVERVPHTAIHVWSGSEKDREPNGEDLGNFYSAGRDPLFYSHHSNVDRMWNLWKAIEGGKRKDISDPDFLNAAFLFYDENARLVRVKVGDCLDSKSLGYVYERVDLPWLHNKSKSSKTKGKAKSVAMGIGAARAASGKRVALTDFPIKLTDSPVSVVVARPKKARSQKEKEEEEEVLVVEDIGFDHELAVKFDVYVNDEDAPGPDNAEFAGSFGNVPHKVEHGAQHKLSLTLGITDLLDEVGADDDDSIVVTLVPKQNYPVTIGSIKIVLAS</sequence>
<feature type="cross-link" description="2'-(S-cysteinyl)-histidine (Cys-His)" evidence="11">
    <location>
        <begin position="173"/>
        <end position="191"/>
    </location>
</feature>
<dbReference type="PRINTS" id="PR00092">
    <property type="entry name" value="TYROSINASE"/>
</dbReference>
<feature type="disulfide bond" evidence="10">
    <location>
        <begin position="108"/>
        <end position="170"/>
    </location>
</feature>
<evidence type="ECO:0000256" key="8">
    <source>
        <dbReference type="ARBA" id="ARBA00023157"/>
    </source>
</evidence>
<keyword evidence="15" id="KW-1185">Reference proteome</keyword>
<name>A0AA88D1Q6_FICCA</name>
<dbReference type="Gramene" id="FCD_00005290-RA">
    <property type="protein sequence ID" value="FCD_00005290-RA:cds"/>
    <property type="gene ID" value="FCD_00005290"/>
</dbReference>
<keyword evidence="7" id="KW-0793">Thylakoid</keyword>
<feature type="disulfide bond" evidence="10">
    <location>
        <begin position="94"/>
        <end position="109"/>
    </location>
</feature>
<comment type="caution">
    <text evidence="14">The sequence shown here is derived from an EMBL/GenBank/DDBJ whole genome shotgun (WGS) entry which is preliminary data.</text>
</comment>
<evidence type="ECO:0000256" key="9">
    <source>
        <dbReference type="PIRSR" id="PIRSR000290-1"/>
    </source>
</evidence>
<dbReference type="PROSITE" id="PS00498">
    <property type="entry name" value="TYROSINASE_2"/>
    <property type="match status" value="1"/>
</dbReference>
<evidence type="ECO:0000256" key="2">
    <source>
        <dbReference type="ARBA" id="ARBA00009928"/>
    </source>
</evidence>
<dbReference type="Pfam" id="PF00264">
    <property type="entry name" value="Tyrosinase"/>
    <property type="match status" value="1"/>
</dbReference>
<dbReference type="Gene3D" id="1.10.1280.10">
    <property type="entry name" value="Di-copper center containing domain from catechol oxidase"/>
    <property type="match status" value="1"/>
</dbReference>
<evidence type="ECO:0000256" key="6">
    <source>
        <dbReference type="ARBA" id="ARBA00023008"/>
    </source>
</evidence>
<comment type="subcellular location">
    <subcellularLocation>
        <location evidence="1">Plastid</location>
        <location evidence="1">Chloroplast thylakoid lumen</location>
    </subcellularLocation>
</comment>
<dbReference type="PROSITE" id="PS00497">
    <property type="entry name" value="TYROSINASE_1"/>
    <property type="match status" value="1"/>
</dbReference>
<dbReference type="InterPro" id="IPR016213">
    <property type="entry name" value="Polyphenol_oxidase"/>
</dbReference>
<keyword evidence="5" id="KW-0560">Oxidoreductase</keyword>
<accession>A0AA88D1Q6</accession>
<dbReference type="PANTHER" id="PTHR11474">
    <property type="entry name" value="TYROSINASE FAMILY MEMBER"/>
    <property type="match status" value="1"/>
</dbReference>
<evidence type="ECO:0000256" key="5">
    <source>
        <dbReference type="ARBA" id="ARBA00023002"/>
    </source>
</evidence>
<dbReference type="InterPro" id="IPR022739">
    <property type="entry name" value="Polyphenol_oxidase_cen"/>
</dbReference>
<keyword evidence="8 10" id="KW-1015">Disulfide bond</keyword>
<evidence type="ECO:0000256" key="11">
    <source>
        <dbReference type="PIRSR" id="PIRSR000290-3"/>
    </source>
</evidence>
<dbReference type="GO" id="GO:0046148">
    <property type="term" value="P:pigment biosynthetic process"/>
    <property type="evidence" value="ECO:0007669"/>
    <property type="project" value="InterPro"/>
</dbReference>
<feature type="binding site" evidence="9">
    <location>
        <position position="169"/>
    </location>
    <ligand>
        <name>Cu cation</name>
        <dbReference type="ChEBI" id="CHEBI:23378"/>
        <label>A</label>
    </ligand>
</feature>
<dbReference type="GO" id="GO:0046872">
    <property type="term" value="F:metal ion binding"/>
    <property type="evidence" value="ECO:0007669"/>
    <property type="project" value="UniProtKB-KW"/>
</dbReference>
<dbReference type="InterPro" id="IPR050316">
    <property type="entry name" value="Tyrosinase/Hemocyanin"/>
</dbReference>
<keyword evidence="6 9" id="KW-0186">Copper</keyword>
<dbReference type="PANTHER" id="PTHR11474:SF123">
    <property type="entry name" value="CATECHOL OXIDASE"/>
    <property type="match status" value="1"/>
</dbReference>
<dbReference type="InterPro" id="IPR002227">
    <property type="entry name" value="Tyrosinase_Cu-bd"/>
</dbReference>
<feature type="binding site" evidence="9">
    <location>
        <position position="322"/>
    </location>
    <ligand>
        <name>Cu cation</name>
        <dbReference type="ChEBI" id="CHEBI:23378"/>
        <label>B</label>
    </ligand>
</feature>
<dbReference type="FunFam" id="1.10.1280.10:FF:000007">
    <property type="entry name" value="Polyphenol oxidase, chloroplastic"/>
    <property type="match status" value="1"/>
</dbReference>
<evidence type="ECO:0000256" key="10">
    <source>
        <dbReference type="PIRSR" id="PIRSR000290-2"/>
    </source>
</evidence>
<dbReference type="InterPro" id="IPR022740">
    <property type="entry name" value="Polyphenol_oxidase_C"/>
</dbReference>
<dbReference type="GO" id="GO:0009543">
    <property type="term" value="C:chloroplast thylakoid lumen"/>
    <property type="evidence" value="ECO:0007669"/>
    <property type="project" value="UniProtKB-SubCell"/>
</dbReference>
<reference evidence="14" key="1">
    <citation type="submission" date="2023-07" db="EMBL/GenBank/DDBJ databases">
        <title>draft genome sequence of fig (Ficus carica).</title>
        <authorList>
            <person name="Takahashi T."/>
            <person name="Nishimura K."/>
        </authorList>
    </citation>
    <scope>NUCLEOTIDE SEQUENCE</scope>
</reference>
<feature type="binding site" evidence="9">
    <location>
        <position position="358"/>
    </location>
    <ligand>
        <name>Cu cation</name>
        <dbReference type="ChEBI" id="CHEBI:23378"/>
        <label>B</label>
    </ligand>
</feature>
<dbReference type="Pfam" id="PF12142">
    <property type="entry name" value="PPO1_DWL"/>
    <property type="match status" value="1"/>
</dbReference>
<evidence type="ECO:0000313" key="15">
    <source>
        <dbReference type="Proteomes" id="UP001187192"/>
    </source>
</evidence>
<evidence type="ECO:0000256" key="3">
    <source>
        <dbReference type="ARBA" id="ARBA00022723"/>
    </source>
</evidence>
<organism evidence="14 15">
    <name type="scientific">Ficus carica</name>
    <name type="common">Common fig</name>
    <dbReference type="NCBI Taxonomy" id="3494"/>
    <lineage>
        <taxon>Eukaryota</taxon>
        <taxon>Viridiplantae</taxon>
        <taxon>Streptophyta</taxon>
        <taxon>Embryophyta</taxon>
        <taxon>Tracheophyta</taxon>
        <taxon>Spermatophyta</taxon>
        <taxon>Magnoliopsida</taxon>
        <taxon>eudicotyledons</taxon>
        <taxon>Gunneridae</taxon>
        <taxon>Pentapetalae</taxon>
        <taxon>rosids</taxon>
        <taxon>fabids</taxon>
        <taxon>Rosales</taxon>
        <taxon>Moraceae</taxon>
        <taxon>Ficeae</taxon>
        <taxon>Ficus</taxon>
    </lineage>
</organism>
<dbReference type="InterPro" id="IPR008922">
    <property type="entry name" value="Di-copper_centre_dom_sf"/>
</dbReference>
<dbReference type="EMBL" id="BTGU01000009">
    <property type="protein sequence ID" value="GMN39206.1"/>
    <property type="molecule type" value="Genomic_DNA"/>
</dbReference>